<proteinExistence type="predicted"/>
<reference evidence="1 2" key="1">
    <citation type="journal article" date="2010" name="J. Bacteriol.">
        <title>Genome sequence of Fulvimarina pelagi HTCC2506T, a Mn(II)-oxidizing alphaproteobacterium possessing an aerobic anoxygenic photosynthetic gene cluster and Xanthorhodopsin.</title>
        <authorList>
            <person name="Kang I."/>
            <person name="Oh H.M."/>
            <person name="Lim S.I."/>
            <person name="Ferriera S."/>
            <person name="Giovannoni S.J."/>
            <person name="Cho J.C."/>
        </authorList>
    </citation>
    <scope>NUCLEOTIDE SEQUENCE [LARGE SCALE GENOMIC DNA]</scope>
    <source>
        <strain evidence="1 2">HTCC2506</strain>
    </source>
</reference>
<dbReference type="Proteomes" id="UP000004310">
    <property type="component" value="Unassembled WGS sequence"/>
</dbReference>
<dbReference type="HOGENOM" id="CLU_055261_9_3_5"/>
<name>Q0G1T8_9HYPH</name>
<protein>
    <recommendedName>
        <fullName evidence="3">Transposase</fullName>
    </recommendedName>
</protein>
<gene>
    <name evidence="1" type="ORF">FP2506_12039</name>
</gene>
<dbReference type="eggNOG" id="COG3293">
    <property type="taxonomic scope" value="Bacteria"/>
</dbReference>
<evidence type="ECO:0000313" key="1">
    <source>
        <dbReference type="EMBL" id="EAU40993.1"/>
    </source>
</evidence>
<organism evidence="1 2">
    <name type="scientific">Fulvimarina pelagi HTCC2506</name>
    <dbReference type="NCBI Taxonomy" id="314231"/>
    <lineage>
        <taxon>Bacteria</taxon>
        <taxon>Pseudomonadati</taxon>
        <taxon>Pseudomonadota</taxon>
        <taxon>Alphaproteobacteria</taxon>
        <taxon>Hyphomicrobiales</taxon>
        <taxon>Aurantimonadaceae</taxon>
        <taxon>Fulvimarina</taxon>
    </lineage>
</organism>
<accession>Q0G1T8</accession>
<dbReference type="RefSeq" id="WP_007067541.1">
    <property type="nucleotide sequence ID" value="NZ_DS022272.1"/>
</dbReference>
<sequence>MANIEAVIPAKRNRIDPSSHDAEKYKWRNLVARLFYKLKNWRRVATRHDETREPYLGFVSIAAVKLWLPFVHWA</sequence>
<evidence type="ECO:0008006" key="3">
    <source>
        <dbReference type="Google" id="ProtNLM"/>
    </source>
</evidence>
<dbReference type="AlphaFoldDB" id="Q0G1T8"/>
<comment type="caution">
    <text evidence="1">The sequence shown here is derived from an EMBL/GenBank/DDBJ whole genome shotgun (WGS) entry which is preliminary data.</text>
</comment>
<evidence type="ECO:0000313" key="2">
    <source>
        <dbReference type="Proteomes" id="UP000004310"/>
    </source>
</evidence>
<dbReference type="EMBL" id="AATP01000004">
    <property type="protein sequence ID" value="EAU40993.1"/>
    <property type="molecule type" value="Genomic_DNA"/>
</dbReference>
<keyword evidence="2" id="KW-1185">Reference proteome</keyword>